<dbReference type="AlphaFoldDB" id="A0AAN6V781"/>
<dbReference type="GeneID" id="87820060"/>
<reference evidence="2" key="2">
    <citation type="submission" date="2023-05" db="EMBL/GenBank/DDBJ databases">
        <authorList>
            <consortium name="Lawrence Berkeley National Laboratory"/>
            <person name="Steindorff A."/>
            <person name="Hensen N."/>
            <person name="Bonometti L."/>
            <person name="Westerberg I."/>
            <person name="Brannstrom I.O."/>
            <person name="Guillou S."/>
            <person name="Cros-Aarteil S."/>
            <person name="Calhoun S."/>
            <person name="Haridas S."/>
            <person name="Kuo A."/>
            <person name="Mondo S."/>
            <person name="Pangilinan J."/>
            <person name="Riley R."/>
            <person name="Labutti K."/>
            <person name="Andreopoulos B."/>
            <person name="Lipzen A."/>
            <person name="Chen C."/>
            <person name="Yanf M."/>
            <person name="Daum C."/>
            <person name="Ng V."/>
            <person name="Clum A."/>
            <person name="Ohm R."/>
            <person name="Martin F."/>
            <person name="Silar P."/>
            <person name="Natvig D."/>
            <person name="Lalanne C."/>
            <person name="Gautier V."/>
            <person name="Ament-Velasquez S.L."/>
            <person name="Kruys A."/>
            <person name="Hutchinson M.I."/>
            <person name="Powell A.J."/>
            <person name="Barry K."/>
            <person name="Miller A.N."/>
            <person name="Grigoriev I.V."/>
            <person name="Debuchy R."/>
            <person name="Gladieux P."/>
            <person name="Thoren M.H."/>
            <person name="Johannesson H."/>
        </authorList>
    </citation>
    <scope>NUCLEOTIDE SEQUENCE</scope>
    <source>
        <strain evidence="2">CBS 141.50</strain>
    </source>
</reference>
<accession>A0AAN6V781</accession>
<comment type="caution">
    <text evidence="2">The sequence shown here is derived from an EMBL/GenBank/DDBJ whole genome shotgun (WGS) entry which is preliminary data.</text>
</comment>
<dbReference type="RefSeq" id="XP_062638212.1">
    <property type="nucleotide sequence ID" value="XM_062783447.1"/>
</dbReference>
<organism evidence="2 3">
    <name type="scientific">Dichotomopilus funicola</name>
    <dbReference type="NCBI Taxonomy" id="1934379"/>
    <lineage>
        <taxon>Eukaryota</taxon>
        <taxon>Fungi</taxon>
        <taxon>Dikarya</taxon>
        <taxon>Ascomycota</taxon>
        <taxon>Pezizomycotina</taxon>
        <taxon>Sordariomycetes</taxon>
        <taxon>Sordariomycetidae</taxon>
        <taxon>Sordariales</taxon>
        <taxon>Chaetomiaceae</taxon>
        <taxon>Dichotomopilus</taxon>
    </lineage>
</organism>
<feature type="coiled-coil region" evidence="1">
    <location>
        <begin position="12"/>
        <end position="39"/>
    </location>
</feature>
<sequence length="313" mass="34840">MARLPPAEKLPLALRKNVRDEWENNKADLEAQLSDVLGAPWTIELNPLAIWPYHNDGYAKESLGSCIKAYIEGAIYTLKYQAGKGGDAFKNEVNTICHAHVLTLDVETEQPARFSYAGCDVDDAGRLSLLFTEKNLGSNIDSCCEESTLTKALNAAPSPSGVPLSYLVRMGIHNDYDTQIVAIREQIATLLDKPVEAVTLTPNFEANFAALSASSSSSLRDDWQRVLPDFTRAYFDALAYQLKYIKTGEDEMIREGVLEAVSTNEYAFRVVEKLKKETYNECEIEDGVLYLQTTPEYFGSNIDQIASKLMDLL</sequence>
<reference evidence="2" key="1">
    <citation type="journal article" date="2023" name="Mol. Phylogenet. Evol.">
        <title>Genome-scale phylogeny and comparative genomics of the fungal order Sordariales.</title>
        <authorList>
            <person name="Hensen N."/>
            <person name="Bonometti L."/>
            <person name="Westerberg I."/>
            <person name="Brannstrom I.O."/>
            <person name="Guillou S."/>
            <person name="Cros-Aarteil S."/>
            <person name="Calhoun S."/>
            <person name="Haridas S."/>
            <person name="Kuo A."/>
            <person name="Mondo S."/>
            <person name="Pangilinan J."/>
            <person name="Riley R."/>
            <person name="LaButti K."/>
            <person name="Andreopoulos B."/>
            <person name="Lipzen A."/>
            <person name="Chen C."/>
            <person name="Yan M."/>
            <person name="Daum C."/>
            <person name="Ng V."/>
            <person name="Clum A."/>
            <person name="Steindorff A."/>
            <person name="Ohm R.A."/>
            <person name="Martin F."/>
            <person name="Silar P."/>
            <person name="Natvig D.O."/>
            <person name="Lalanne C."/>
            <person name="Gautier V."/>
            <person name="Ament-Velasquez S.L."/>
            <person name="Kruys A."/>
            <person name="Hutchinson M.I."/>
            <person name="Powell A.J."/>
            <person name="Barry K."/>
            <person name="Miller A.N."/>
            <person name="Grigoriev I.V."/>
            <person name="Debuchy R."/>
            <person name="Gladieux P."/>
            <person name="Hiltunen Thoren M."/>
            <person name="Johannesson H."/>
        </authorList>
    </citation>
    <scope>NUCLEOTIDE SEQUENCE</scope>
    <source>
        <strain evidence="2">CBS 141.50</strain>
    </source>
</reference>
<proteinExistence type="predicted"/>
<keyword evidence="1" id="KW-0175">Coiled coil</keyword>
<name>A0AAN6V781_9PEZI</name>
<dbReference type="Proteomes" id="UP001302676">
    <property type="component" value="Unassembled WGS sequence"/>
</dbReference>
<protein>
    <submittedName>
        <fullName evidence="2">Uncharacterized protein</fullName>
    </submittedName>
</protein>
<evidence type="ECO:0000313" key="3">
    <source>
        <dbReference type="Proteomes" id="UP001302676"/>
    </source>
</evidence>
<gene>
    <name evidence="2" type="ORF">C8A04DRAFT_36213</name>
</gene>
<evidence type="ECO:0000313" key="2">
    <source>
        <dbReference type="EMBL" id="KAK4144841.1"/>
    </source>
</evidence>
<keyword evidence="3" id="KW-1185">Reference proteome</keyword>
<evidence type="ECO:0000256" key="1">
    <source>
        <dbReference type="SAM" id="Coils"/>
    </source>
</evidence>
<dbReference type="EMBL" id="MU853573">
    <property type="protein sequence ID" value="KAK4144841.1"/>
    <property type="molecule type" value="Genomic_DNA"/>
</dbReference>